<accession>A0ABW3E326</accession>
<evidence type="ECO:0000313" key="3">
    <source>
        <dbReference type="Proteomes" id="UP001597024"/>
    </source>
</evidence>
<feature type="compositionally biased region" description="Polar residues" evidence="1">
    <location>
        <begin position="198"/>
        <end position="209"/>
    </location>
</feature>
<organism evidence="2 3">
    <name type="scientific">Streptosporangium algeriense</name>
    <dbReference type="NCBI Taxonomy" id="1682748"/>
    <lineage>
        <taxon>Bacteria</taxon>
        <taxon>Bacillati</taxon>
        <taxon>Actinomycetota</taxon>
        <taxon>Actinomycetes</taxon>
        <taxon>Streptosporangiales</taxon>
        <taxon>Streptosporangiaceae</taxon>
        <taxon>Streptosporangium</taxon>
    </lineage>
</organism>
<protein>
    <submittedName>
        <fullName evidence="2">Uncharacterized protein</fullName>
    </submittedName>
</protein>
<sequence length="215" mass="22026">VFGGGSATAAWTATPYPVNGDRAADAQEKCLDEARDTAKSTTGREPGFRPVVTEGRGPWTLVYVNDGGSRLAEITCLFRDGDLFGLQGSSPGTAAQALPPVPAGSARAVLGSVMSSSEESLRIVTGRVGAGVTGLELATEAKDNVTATVTGGYFAAWWPDAPTTESRENASPRGGVKGVTTILQDGSRHSVSLEELTGRTSAQLNTPATGGSARD</sequence>
<dbReference type="EMBL" id="JBHTHX010002484">
    <property type="protein sequence ID" value="MFD0890503.1"/>
    <property type="molecule type" value="Genomic_DNA"/>
</dbReference>
<dbReference type="Proteomes" id="UP001597024">
    <property type="component" value="Unassembled WGS sequence"/>
</dbReference>
<evidence type="ECO:0000313" key="2">
    <source>
        <dbReference type="EMBL" id="MFD0890503.1"/>
    </source>
</evidence>
<proteinExistence type="predicted"/>
<gene>
    <name evidence="2" type="ORF">ACFQ08_38675</name>
</gene>
<comment type="caution">
    <text evidence="2">The sequence shown here is derived from an EMBL/GenBank/DDBJ whole genome shotgun (WGS) entry which is preliminary data.</text>
</comment>
<name>A0ABW3E326_9ACTN</name>
<reference evidence="3" key="1">
    <citation type="journal article" date="2019" name="Int. J. Syst. Evol. Microbiol.">
        <title>The Global Catalogue of Microorganisms (GCM) 10K type strain sequencing project: providing services to taxonomists for standard genome sequencing and annotation.</title>
        <authorList>
            <consortium name="The Broad Institute Genomics Platform"/>
            <consortium name="The Broad Institute Genome Sequencing Center for Infectious Disease"/>
            <person name="Wu L."/>
            <person name="Ma J."/>
        </authorList>
    </citation>
    <scope>NUCLEOTIDE SEQUENCE [LARGE SCALE GENOMIC DNA]</scope>
    <source>
        <strain evidence="3">CCUG 62974</strain>
    </source>
</reference>
<evidence type="ECO:0000256" key="1">
    <source>
        <dbReference type="SAM" id="MobiDB-lite"/>
    </source>
</evidence>
<feature type="region of interest" description="Disordered" evidence="1">
    <location>
        <begin position="163"/>
        <end position="215"/>
    </location>
</feature>
<keyword evidence="3" id="KW-1185">Reference proteome</keyword>
<feature type="non-terminal residue" evidence="2">
    <location>
        <position position="1"/>
    </location>
</feature>